<dbReference type="EMBL" id="FMXO01000001">
    <property type="protein sequence ID" value="SDB03482.1"/>
    <property type="molecule type" value="Genomic_DNA"/>
</dbReference>
<sequence length="125" mass="14021">MRNEQCNISCACGYQDEWEQFAVVPGLFRCPECKREWRLSLEDGEAASKTRPCPFCGDAYEYEAKLSNGKTYIRKTCGKTPCLQAQAYQTRQESNAGKMSPAQARIFAGMQAEMGKFQHAGMCPV</sequence>
<dbReference type="Proteomes" id="UP000198771">
    <property type="component" value="Unassembled WGS sequence"/>
</dbReference>
<proteinExistence type="predicted"/>
<gene>
    <name evidence="1" type="ORF">SAMN05660653_00155</name>
</gene>
<dbReference type="AlphaFoldDB" id="A0A1G6A4X3"/>
<accession>A0A1G6A4X3</accession>
<name>A0A1G6A4X3_9BACT</name>
<reference evidence="1 2" key="1">
    <citation type="submission" date="2016-10" db="EMBL/GenBank/DDBJ databases">
        <authorList>
            <person name="de Groot N.N."/>
        </authorList>
    </citation>
    <scope>NUCLEOTIDE SEQUENCE [LARGE SCALE GENOMIC DNA]</scope>
    <source>
        <strain evidence="1 2">ASO4-2</strain>
    </source>
</reference>
<dbReference type="RefSeq" id="WP_092116226.1">
    <property type="nucleotide sequence ID" value="NZ_FMXO01000001.1"/>
</dbReference>
<dbReference type="STRING" id="617002.SAMN05660653_00155"/>
<organism evidence="1 2">
    <name type="scientific">Desulfonatronum thiosulfatophilum</name>
    <dbReference type="NCBI Taxonomy" id="617002"/>
    <lineage>
        <taxon>Bacteria</taxon>
        <taxon>Pseudomonadati</taxon>
        <taxon>Thermodesulfobacteriota</taxon>
        <taxon>Desulfovibrionia</taxon>
        <taxon>Desulfovibrionales</taxon>
        <taxon>Desulfonatronaceae</taxon>
        <taxon>Desulfonatronum</taxon>
    </lineage>
</organism>
<keyword evidence="2" id="KW-1185">Reference proteome</keyword>
<evidence type="ECO:0000313" key="1">
    <source>
        <dbReference type="EMBL" id="SDB03482.1"/>
    </source>
</evidence>
<protein>
    <submittedName>
        <fullName evidence="1">Uncharacterized protein</fullName>
    </submittedName>
</protein>
<evidence type="ECO:0000313" key="2">
    <source>
        <dbReference type="Proteomes" id="UP000198771"/>
    </source>
</evidence>